<proteinExistence type="predicted"/>
<dbReference type="EMBL" id="JAYMYQ010000009">
    <property type="protein sequence ID" value="KAK7313890.1"/>
    <property type="molecule type" value="Genomic_DNA"/>
</dbReference>
<reference evidence="1 2" key="1">
    <citation type="submission" date="2024-01" db="EMBL/GenBank/DDBJ databases">
        <title>The genomes of 5 underutilized Papilionoideae crops provide insights into root nodulation and disease resistanc.</title>
        <authorList>
            <person name="Jiang F."/>
        </authorList>
    </citation>
    <scope>NUCLEOTIDE SEQUENCE [LARGE SCALE GENOMIC DNA]</scope>
    <source>
        <strain evidence="1">LVBAO_FW01</strain>
        <tissue evidence="1">Leaves</tissue>
    </source>
</reference>
<evidence type="ECO:0000313" key="2">
    <source>
        <dbReference type="Proteomes" id="UP001367508"/>
    </source>
</evidence>
<name>A0AAN9KAF5_CANGL</name>
<gene>
    <name evidence="1" type="ORF">VNO77_39094</name>
</gene>
<protein>
    <submittedName>
        <fullName evidence="1">Uncharacterized protein</fullName>
    </submittedName>
</protein>
<dbReference type="Proteomes" id="UP001367508">
    <property type="component" value="Unassembled WGS sequence"/>
</dbReference>
<keyword evidence="2" id="KW-1185">Reference proteome</keyword>
<dbReference type="AlphaFoldDB" id="A0AAN9KAF5"/>
<comment type="caution">
    <text evidence="1">The sequence shown here is derived from an EMBL/GenBank/DDBJ whole genome shotgun (WGS) entry which is preliminary data.</text>
</comment>
<accession>A0AAN9KAF5</accession>
<sequence>MLSRVLCPTSSVVRGWAYADGSRLIVKLKELFLFPHKNIMAPYQVKRAYDRVIDIKYILDGMVGKIDCANSVDNIHALFCHRLDYTPCVQLKRVTFHLLPSDSVDDIHVLLCHRLDRTTLRATETRNVSSSSLRLC</sequence>
<evidence type="ECO:0000313" key="1">
    <source>
        <dbReference type="EMBL" id="KAK7313890.1"/>
    </source>
</evidence>
<organism evidence="1 2">
    <name type="scientific">Canavalia gladiata</name>
    <name type="common">Sword bean</name>
    <name type="synonym">Dolichos gladiatus</name>
    <dbReference type="NCBI Taxonomy" id="3824"/>
    <lineage>
        <taxon>Eukaryota</taxon>
        <taxon>Viridiplantae</taxon>
        <taxon>Streptophyta</taxon>
        <taxon>Embryophyta</taxon>
        <taxon>Tracheophyta</taxon>
        <taxon>Spermatophyta</taxon>
        <taxon>Magnoliopsida</taxon>
        <taxon>eudicotyledons</taxon>
        <taxon>Gunneridae</taxon>
        <taxon>Pentapetalae</taxon>
        <taxon>rosids</taxon>
        <taxon>fabids</taxon>
        <taxon>Fabales</taxon>
        <taxon>Fabaceae</taxon>
        <taxon>Papilionoideae</taxon>
        <taxon>50 kb inversion clade</taxon>
        <taxon>NPAAA clade</taxon>
        <taxon>indigoferoid/millettioid clade</taxon>
        <taxon>Phaseoleae</taxon>
        <taxon>Canavalia</taxon>
    </lineage>
</organism>